<feature type="compositionally biased region" description="Basic residues" evidence="1">
    <location>
        <begin position="118"/>
        <end position="131"/>
    </location>
</feature>
<dbReference type="InterPro" id="IPR006910">
    <property type="entry name" value="Rad21_Rec8_N"/>
</dbReference>
<evidence type="ECO:0000313" key="3">
    <source>
        <dbReference type="Proteomes" id="UP001652626"/>
    </source>
</evidence>
<name>A0ABM4AT05_VANTA</name>
<keyword evidence="3" id="KW-1185">Reference proteome</keyword>
<proteinExistence type="predicted"/>
<feature type="region of interest" description="Disordered" evidence="1">
    <location>
        <begin position="95"/>
        <end position="173"/>
    </location>
</feature>
<dbReference type="Pfam" id="PF04825">
    <property type="entry name" value="Rad21_Rec8_N"/>
    <property type="match status" value="1"/>
</dbReference>
<dbReference type="GeneID" id="135193909"/>
<accession>A0ABM4AT05</accession>
<feature type="compositionally biased region" description="Basic and acidic residues" evidence="1">
    <location>
        <begin position="99"/>
        <end position="112"/>
    </location>
</feature>
<evidence type="ECO:0000256" key="1">
    <source>
        <dbReference type="SAM" id="MobiDB-lite"/>
    </source>
</evidence>
<feature type="compositionally biased region" description="Basic and acidic residues" evidence="1">
    <location>
        <begin position="139"/>
        <end position="154"/>
    </location>
</feature>
<dbReference type="RefSeq" id="XP_064074417.1">
    <property type="nucleotide sequence ID" value="XM_064218347.1"/>
</dbReference>
<feature type="domain" description="Rad21/Rec8-like protein N-terminal" evidence="2">
    <location>
        <begin position="1"/>
        <end position="92"/>
    </location>
</feature>
<evidence type="ECO:0000313" key="4">
    <source>
        <dbReference type="RefSeq" id="XP_064074417.1"/>
    </source>
</evidence>
<dbReference type="Proteomes" id="UP001652626">
    <property type="component" value="Chromosome 21"/>
</dbReference>
<organism evidence="3 4">
    <name type="scientific">Vanessa tameamea</name>
    <name type="common">Kamehameha butterfly</name>
    <dbReference type="NCBI Taxonomy" id="334116"/>
    <lineage>
        <taxon>Eukaryota</taxon>
        <taxon>Metazoa</taxon>
        <taxon>Ecdysozoa</taxon>
        <taxon>Arthropoda</taxon>
        <taxon>Hexapoda</taxon>
        <taxon>Insecta</taxon>
        <taxon>Pterygota</taxon>
        <taxon>Neoptera</taxon>
        <taxon>Endopterygota</taxon>
        <taxon>Lepidoptera</taxon>
        <taxon>Glossata</taxon>
        <taxon>Ditrysia</taxon>
        <taxon>Papilionoidea</taxon>
        <taxon>Nymphalidae</taxon>
        <taxon>Nymphalinae</taxon>
        <taxon>Vanessa</taxon>
    </lineage>
</organism>
<reference evidence="4" key="1">
    <citation type="submission" date="2025-08" db="UniProtKB">
        <authorList>
            <consortium name="RefSeq"/>
        </authorList>
    </citation>
    <scope>IDENTIFICATION</scope>
    <source>
        <tissue evidence="4">Whole body</tissue>
    </source>
</reference>
<sequence>MFYNPNLMNNNTLGIVWCYANRQRVVNDNATLPKICSTIEKWVNHDGTQRGRLSLRTSTLLLNGTARLYKEELDKLYTDCIQLDKRILYRRSLNTSVTDDNHSSSPEREHSRNTTNNNKRRRNTKRHRRSKNNSQRSPAGDRRISEGSIRDVKSFETNSTNSDLHDVSLPKTSDAEVQTTKSYIANMKEQYRSTRNDVNFNANLPMGLIMVYDGISRLPSKIICANINKDVQLL</sequence>
<protein>
    <submittedName>
        <fullName evidence="4">Uncharacterized protein LOC135193909</fullName>
    </submittedName>
</protein>
<evidence type="ECO:0000259" key="2">
    <source>
        <dbReference type="Pfam" id="PF04825"/>
    </source>
</evidence>
<gene>
    <name evidence="4" type="primary">LOC135193909</name>
</gene>